<dbReference type="EMBL" id="SJOI01000001">
    <property type="protein sequence ID" value="TCL02802.1"/>
    <property type="molecule type" value="Genomic_DNA"/>
</dbReference>
<comment type="similarity">
    <text evidence="1">Belongs to the NifX/NifY family.</text>
</comment>
<dbReference type="Pfam" id="PF02579">
    <property type="entry name" value="Nitro_FeMo-Co"/>
    <property type="match status" value="1"/>
</dbReference>
<comment type="caution">
    <text evidence="4">The sequence shown here is derived from an EMBL/GenBank/DDBJ whole genome shotgun (WGS) entry which is preliminary data.</text>
</comment>
<evidence type="ECO:0000313" key="5">
    <source>
        <dbReference type="Proteomes" id="UP000294555"/>
    </source>
</evidence>
<dbReference type="SUPFAM" id="SSF53146">
    <property type="entry name" value="Nitrogenase accessory factor-like"/>
    <property type="match status" value="1"/>
</dbReference>
<keyword evidence="2" id="KW-0535">Nitrogen fixation</keyword>
<keyword evidence="5" id="KW-1185">Reference proteome</keyword>
<evidence type="ECO:0000256" key="2">
    <source>
        <dbReference type="ARBA" id="ARBA00023231"/>
    </source>
</evidence>
<dbReference type="InterPro" id="IPR036105">
    <property type="entry name" value="DiNase_FeMo-co_biosyn_sf"/>
</dbReference>
<dbReference type="RefSeq" id="WP_341785733.1">
    <property type="nucleotide sequence ID" value="NZ_SJOI01000001.1"/>
</dbReference>
<accession>A0A4R1N6R4</accession>
<dbReference type="Gene3D" id="3.30.420.130">
    <property type="entry name" value="Dinitrogenase iron-molybdenum cofactor biosynthesis domain"/>
    <property type="match status" value="1"/>
</dbReference>
<dbReference type="CDD" id="cd00853">
    <property type="entry name" value="NifX"/>
    <property type="match status" value="1"/>
</dbReference>
<feature type="domain" description="Dinitrogenase iron-molybdenum cofactor biosynthesis" evidence="3">
    <location>
        <begin position="105"/>
        <end position="197"/>
    </location>
</feature>
<reference evidence="4 5" key="1">
    <citation type="submission" date="2019-02" db="EMBL/GenBank/DDBJ databases">
        <title>Investigation of anaerobic lignin degradation for improved lignocellulosic biofuels.</title>
        <authorList>
            <person name="Deangelis K."/>
        </authorList>
    </citation>
    <scope>NUCLEOTIDE SEQUENCE [LARGE SCALE GENOMIC DNA]</scope>
    <source>
        <strain evidence="4 5">159R</strain>
    </source>
</reference>
<evidence type="ECO:0000259" key="3">
    <source>
        <dbReference type="Pfam" id="PF02579"/>
    </source>
</evidence>
<dbReference type="Proteomes" id="UP000294555">
    <property type="component" value="Unassembled WGS sequence"/>
</dbReference>
<organism evidence="4 5">
    <name type="scientific">Sodalis ligni</name>
    <dbReference type="NCBI Taxonomy" id="2697027"/>
    <lineage>
        <taxon>Bacteria</taxon>
        <taxon>Pseudomonadati</taxon>
        <taxon>Pseudomonadota</taxon>
        <taxon>Gammaproteobacteria</taxon>
        <taxon>Enterobacterales</taxon>
        <taxon>Bruguierivoracaceae</taxon>
        <taxon>Sodalis</taxon>
    </lineage>
</organism>
<sequence>MNVPTDDPLFWRLFALAQLLPQFAPQALIPWLERECRQPLSPALLARLDPAALARDFPADVPPPSAAQWQQAAACLKGDLPSHLITDPERGQPLQLRAAFASSNGLMVDGHFGQSTLFFVYAFDGLEPFLYQVRRYRDLPDGPEEGNEARARLLSDCHLLFCEAIGGPAAARVIRNNIHPIKIKPPMDIGQQLQALQTMLGGRIPPWLAKRLGKASPYIQHDFSL</sequence>
<evidence type="ECO:0000313" key="4">
    <source>
        <dbReference type="EMBL" id="TCL02802.1"/>
    </source>
</evidence>
<dbReference type="InterPro" id="IPR003731">
    <property type="entry name" value="Di-Nase_FeMo-co_biosynth"/>
</dbReference>
<dbReference type="AlphaFoldDB" id="A0A4R1N6R4"/>
<name>A0A4R1N6R4_9GAMM</name>
<proteinExistence type="inferred from homology"/>
<gene>
    <name evidence="4" type="ORF">EZJ58_0836</name>
</gene>
<protein>
    <submittedName>
        <fullName evidence="4">Nitrogen fixation protein NifX</fullName>
    </submittedName>
</protein>
<dbReference type="InterPro" id="IPR034169">
    <property type="entry name" value="NifX-like"/>
</dbReference>
<evidence type="ECO:0000256" key="1">
    <source>
        <dbReference type="ARBA" id="ARBA00010285"/>
    </source>
</evidence>